<comment type="caution">
    <text evidence="3">The sequence shown here is derived from an EMBL/GenBank/DDBJ whole genome shotgun (WGS) entry which is preliminary data.</text>
</comment>
<reference evidence="3" key="1">
    <citation type="submission" date="2021-02" db="EMBL/GenBank/DDBJ databases">
        <authorList>
            <person name="Nowell W R."/>
        </authorList>
    </citation>
    <scope>NUCLEOTIDE SEQUENCE</scope>
</reference>
<evidence type="ECO:0000313" key="4">
    <source>
        <dbReference type="Proteomes" id="UP000663868"/>
    </source>
</evidence>
<evidence type="ECO:0000256" key="1">
    <source>
        <dbReference type="SAM" id="Coils"/>
    </source>
</evidence>
<dbReference type="Proteomes" id="UP000663868">
    <property type="component" value="Unassembled WGS sequence"/>
</dbReference>
<dbReference type="AlphaFoldDB" id="A0A819G117"/>
<evidence type="ECO:0000313" key="2">
    <source>
        <dbReference type="EMBL" id="CAF1414954.1"/>
    </source>
</evidence>
<accession>A0A819G117</accession>
<sequence length="307" mass="34021">MPSTLRRAYKSIETHAKKIGKLSEVKDLLTDLNTSAEKYDKYQRALQTSVMHQQKVLPILKEQTQSMQALVREDRLVEIGRIIDHHQDTLIDIDGTIFKVQIQLTNFIGVISDEHIDGMKKTIESLTEESVTEQLRVMIKGATGTVAGTVMGALAIKTGIAMVTVTTAAVAGPALGVAGVLGGIGMMGYGSYWGVNKFDQYKELSHFQNELTALETERMNLQIAMEKVQEGITAKQTSLKSSQESLSKIAYHCSRFSKIPGFTLNSNQRSAINDELLNAVTEYNRMMAVYSLFTENIDNNDRALPVE</sequence>
<dbReference type="Proteomes" id="UP000663860">
    <property type="component" value="Unassembled WGS sequence"/>
</dbReference>
<dbReference type="EMBL" id="CAJNOE010001347">
    <property type="protein sequence ID" value="CAF1414954.1"/>
    <property type="molecule type" value="Genomic_DNA"/>
</dbReference>
<protein>
    <submittedName>
        <fullName evidence="3">Uncharacterized protein</fullName>
    </submittedName>
</protein>
<keyword evidence="1" id="KW-0175">Coiled coil</keyword>
<gene>
    <name evidence="2" type="ORF">IZO911_LOCUS40308</name>
    <name evidence="3" type="ORF">KXQ929_LOCUS21537</name>
</gene>
<name>A0A819G117_9BILA</name>
<dbReference type="EMBL" id="CAJOBB010001582">
    <property type="protein sequence ID" value="CAF3876897.1"/>
    <property type="molecule type" value="Genomic_DNA"/>
</dbReference>
<feature type="coiled-coil region" evidence="1">
    <location>
        <begin position="204"/>
        <end position="231"/>
    </location>
</feature>
<organism evidence="3 4">
    <name type="scientific">Adineta steineri</name>
    <dbReference type="NCBI Taxonomy" id="433720"/>
    <lineage>
        <taxon>Eukaryota</taxon>
        <taxon>Metazoa</taxon>
        <taxon>Spiralia</taxon>
        <taxon>Gnathifera</taxon>
        <taxon>Rotifera</taxon>
        <taxon>Eurotatoria</taxon>
        <taxon>Bdelloidea</taxon>
        <taxon>Adinetida</taxon>
        <taxon>Adinetidae</taxon>
        <taxon>Adineta</taxon>
    </lineage>
</organism>
<evidence type="ECO:0000313" key="3">
    <source>
        <dbReference type="EMBL" id="CAF3876897.1"/>
    </source>
</evidence>
<proteinExistence type="predicted"/>